<feature type="compositionally biased region" description="Basic and acidic residues" evidence="1">
    <location>
        <begin position="55"/>
        <end position="67"/>
    </location>
</feature>
<dbReference type="EMBL" id="JAPZBU010000012">
    <property type="protein sequence ID" value="KAJ5376105.1"/>
    <property type="molecule type" value="Genomic_DNA"/>
</dbReference>
<proteinExistence type="predicted"/>
<feature type="compositionally biased region" description="Basic and acidic residues" evidence="1">
    <location>
        <begin position="25"/>
        <end position="39"/>
    </location>
</feature>
<name>A0A9W9VE21_9EURO</name>
<organism evidence="2 3">
    <name type="scientific">Penicillium cosmopolitanum</name>
    <dbReference type="NCBI Taxonomy" id="1131564"/>
    <lineage>
        <taxon>Eukaryota</taxon>
        <taxon>Fungi</taxon>
        <taxon>Dikarya</taxon>
        <taxon>Ascomycota</taxon>
        <taxon>Pezizomycotina</taxon>
        <taxon>Eurotiomycetes</taxon>
        <taxon>Eurotiomycetidae</taxon>
        <taxon>Eurotiales</taxon>
        <taxon>Aspergillaceae</taxon>
        <taxon>Penicillium</taxon>
    </lineage>
</organism>
<dbReference type="Proteomes" id="UP001147747">
    <property type="component" value="Unassembled WGS sequence"/>
</dbReference>
<sequence>MKRSISARARDVKRLLEDFDNSTPEGREKEAEDPKEKDANNQAWKARQVAKKVARKEADGSREVTGK</sequence>
<feature type="compositionally biased region" description="Basic and acidic residues" evidence="1">
    <location>
        <begin position="8"/>
        <end position="17"/>
    </location>
</feature>
<reference evidence="2" key="1">
    <citation type="submission" date="2022-12" db="EMBL/GenBank/DDBJ databases">
        <authorList>
            <person name="Petersen C."/>
        </authorList>
    </citation>
    <scope>NUCLEOTIDE SEQUENCE</scope>
    <source>
        <strain evidence="2">IBT 29677</strain>
    </source>
</reference>
<comment type="caution">
    <text evidence="2">The sequence shown here is derived from an EMBL/GenBank/DDBJ whole genome shotgun (WGS) entry which is preliminary data.</text>
</comment>
<dbReference type="AlphaFoldDB" id="A0A9W9VE21"/>
<protein>
    <submittedName>
        <fullName evidence="2">Uncharacterized protein</fullName>
    </submittedName>
</protein>
<accession>A0A9W9VE21</accession>
<gene>
    <name evidence="2" type="ORF">N7509_012991</name>
</gene>
<dbReference type="GeneID" id="81376608"/>
<keyword evidence="3" id="KW-1185">Reference proteome</keyword>
<evidence type="ECO:0000313" key="2">
    <source>
        <dbReference type="EMBL" id="KAJ5376105.1"/>
    </source>
</evidence>
<evidence type="ECO:0000256" key="1">
    <source>
        <dbReference type="SAM" id="MobiDB-lite"/>
    </source>
</evidence>
<evidence type="ECO:0000313" key="3">
    <source>
        <dbReference type="Proteomes" id="UP001147747"/>
    </source>
</evidence>
<dbReference type="RefSeq" id="XP_056481135.1">
    <property type="nucleotide sequence ID" value="XM_056637628.1"/>
</dbReference>
<reference evidence="2" key="2">
    <citation type="journal article" date="2023" name="IMA Fungus">
        <title>Comparative genomic study of the Penicillium genus elucidates a diverse pangenome and 15 lateral gene transfer events.</title>
        <authorList>
            <person name="Petersen C."/>
            <person name="Sorensen T."/>
            <person name="Nielsen M.R."/>
            <person name="Sondergaard T.E."/>
            <person name="Sorensen J.L."/>
            <person name="Fitzpatrick D.A."/>
            <person name="Frisvad J.C."/>
            <person name="Nielsen K.L."/>
        </authorList>
    </citation>
    <scope>NUCLEOTIDE SEQUENCE</scope>
    <source>
        <strain evidence="2">IBT 29677</strain>
    </source>
</reference>
<feature type="region of interest" description="Disordered" evidence="1">
    <location>
        <begin position="1"/>
        <end position="67"/>
    </location>
</feature>